<evidence type="ECO:0000313" key="2">
    <source>
        <dbReference type="EMBL" id="CCX12533.1"/>
    </source>
</evidence>
<dbReference type="eggNOG" id="ENOG502SC4N">
    <property type="taxonomic scope" value="Eukaryota"/>
</dbReference>
<keyword evidence="2" id="KW-0648">Protein biosynthesis</keyword>
<evidence type="ECO:0000256" key="1">
    <source>
        <dbReference type="SAM" id="MobiDB-lite"/>
    </source>
</evidence>
<dbReference type="STRING" id="1076935.U4LJA4"/>
<dbReference type="Proteomes" id="UP000018144">
    <property type="component" value="Unassembled WGS sequence"/>
</dbReference>
<feature type="region of interest" description="Disordered" evidence="1">
    <location>
        <begin position="56"/>
        <end position="79"/>
    </location>
</feature>
<feature type="region of interest" description="Disordered" evidence="1">
    <location>
        <begin position="19"/>
        <end position="44"/>
    </location>
</feature>
<dbReference type="GO" id="GO:0001181">
    <property type="term" value="F:RNA polymerase I general transcription initiation factor activity"/>
    <property type="evidence" value="ECO:0007669"/>
    <property type="project" value="InterPro"/>
</dbReference>
<dbReference type="GO" id="GO:0003743">
    <property type="term" value="F:translation initiation factor activity"/>
    <property type="evidence" value="ECO:0007669"/>
    <property type="project" value="UniProtKB-KW"/>
</dbReference>
<sequence length="309" mass="34876">MDIPAPAFYNIPTRFTVDYRVPKRRRSNSDSSNASNAANSEDEFFTPAPSIASSFISPGALAPGEAPPPESPKKRHSRPRLQRELLAAHNLVPLPTTANKTMRQRNISVVTAILHRSLSDRNYAQAERAYGCLIRSKEIDICRIWGIGVQLLLHRSEDGHKIAAEFLEWLIVTFPYSQRLHGYHPALGKQRKDGKTTKWNKRDMAVDFMPELYSVMIQGGERPEKIREKLEALMLQPPWGDIHGLILLKGMVFLWSADCEEDEKAARRFRREARKCFKSLRDKGGDIPEGLEEAARAGEGEGDGGDDDW</sequence>
<dbReference type="GO" id="GO:0001164">
    <property type="term" value="F:RNA polymerase I core promoter sequence-specific DNA binding"/>
    <property type="evidence" value="ECO:0007669"/>
    <property type="project" value="InterPro"/>
</dbReference>
<dbReference type="Pfam" id="PF04090">
    <property type="entry name" value="Rrn11"/>
    <property type="match status" value="1"/>
</dbReference>
<protein>
    <submittedName>
        <fullName evidence="2">Similar to RNA polymerase I-specific transcription initiation factor rrn11 acc. no. O94332</fullName>
    </submittedName>
</protein>
<feature type="region of interest" description="Disordered" evidence="1">
    <location>
        <begin position="281"/>
        <end position="309"/>
    </location>
</feature>
<evidence type="ECO:0000313" key="3">
    <source>
        <dbReference type="Proteomes" id="UP000018144"/>
    </source>
</evidence>
<feature type="compositionally biased region" description="Acidic residues" evidence="1">
    <location>
        <begin position="300"/>
        <end position="309"/>
    </location>
</feature>
<dbReference type="PANTHER" id="PTHR28244">
    <property type="entry name" value="RNA POLYMERASE I-SPECIFIC TRANSCRIPTION INITIATION FACTOR RRN11"/>
    <property type="match status" value="1"/>
</dbReference>
<name>U4LJA4_PYROM</name>
<organism evidence="2 3">
    <name type="scientific">Pyronema omphalodes (strain CBS 100304)</name>
    <name type="common">Pyronema confluens</name>
    <dbReference type="NCBI Taxonomy" id="1076935"/>
    <lineage>
        <taxon>Eukaryota</taxon>
        <taxon>Fungi</taxon>
        <taxon>Dikarya</taxon>
        <taxon>Ascomycota</taxon>
        <taxon>Pezizomycotina</taxon>
        <taxon>Pezizomycetes</taxon>
        <taxon>Pezizales</taxon>
        <taxon>Pyronemataceae</taxon>
        <taxon>Pyronema</taxon>
    </lineage>
</organism>
<dbReference type="GO" id="GO:0042790">
    <property type="term" value="P:nucleolar large rRNA transcription by RNA polymerase I"/>
    <property type="evidence" value="ECO:0007669"/>
    <property type="project" value="TreeGrafter"/>
</dbReference>
<dbReference type="OrthoDB" id="2159786at2759"/>
<feature type="compositionally biased region" description="Low complexity" evidence="1">
    <location>
        <begin position="29"/>
        <end position="39"/>
    </location>
</feature>
<dbReference type="PANTHER" id="PTHR28244:SF1">
    <property type="entry name" value="RNA POLYMERASE I-SPECIFIC TRANSCRIPTION INITIATION FACTOR RRN11"/>
    <property type="match status" value="1"/>
</dbReference>
<keyword evidence="3" id="KW-1185">Reference proteome</keyword>
<keyword evidence="2" id="KW-0396">Initiation factor</keyword>
<dbReference type="AlphaFoldDB" id="U4LJA4"/>
<dbReference type="InterPro" id="IPR053029">
    <property type="entry name" value="RNA_pol_I-specific_init_factor"/>
</dbReference>
<dbReference type="OMA" id="VHNERSA"/>
<dbReference type="InterPro" id="IPR007224">
    <property type="entry name" value="TIF_Rrn11"/>
</dbReference>
<accession>U4LJA4</accession>
<dbReference type="GO" id="GO:0070860">
    <property type="term" value="C:RNA polymerase I core factor complex"/>
    <property type="evidence" value="ECO:0007669"/>
    <property type="project" value="TreeGrafter"/>
</dbReference>
<proteinExistence type="predicted"/>
<gene>
    <name evidence="2" type="ORF">PCON_12127</name>
</gene>
<reference evidence="2 3" key="1">
    <citation type="journal article" date="2013" name="PLoS Genet.">
        <title>The genome and development-dependent transcriptomes of Pyronema confluens: a window into fungal evolution.</title>
        <authorList>
            <person name="Traeger S."/>
            <person name="Altegoer F."/>
            <person name="Freitag M."/>
            <person name="Gabaldon T."/>
            <person name="Kempken F."/>
            <person name="Kumar A."/>
            <person name="Marcet-Houben M."/>
            <person name="Poggeler S."/>
            <person name="Stajich J.E."/>
            <person name="Nowrousian M."/>
        </authorList>
    </citation>
    <scope>NUCLEOTIDE SEQUENCE [LARGE SCALE GENOMIC DNA]</scope>
    <source>
        <strain evidence="3">CBS 100304</strain>
        <tissue evidence="2">Vegetative mycelium</tissue>
    </source>
</reference>
<dbReference type="EMBL" id="HF935720">
    <property type="protein sequence ID" value="CCX12533.1"/>
    <property type="molecule type" value="Genomic_DNA"/>
</dbReference>
<dbReference type="GO" id="GO:0017025">
    <property type="term" value="F:TBP-class protein binding"/>
    <property type="evidence" value="ECO:0007669"/>
    <property type="project" value="TreeGrafter"/>
</dbReference>